<dbReference type="Gene3D" id="1.10.260.40">
    <property type="entry name" value="lambda repressor-like DNA-binding domains"/>
    <property type="match status" value="1"/>
</dbReference>
<evidence type="ECO:0000256" key="1">
    <source>
        <dbReference type="ARBA" id="ARBA00023015"/>
    </source>
</evidence>
<keyword evidence="2" id="KW-0238">DNA-binding</keyword>
<dbReference type="GO" id="GO:0003677">
    <property type="term" value="F:DNA binding"/>
    <property type="evidence" value="ECO:0007669"/>
    <property type="project" value="UniProtKB-KW"/>
</dbReference>
<dbReference type="PANTHER" id="PTHR36511:SF3">
    <property type="entry name" value="ANTITOXIN HIGA-2"/>
    <property type="match status" value="1"/>
</dbReference>
<dbReference type="PROSITE" id="PS50943">
    <property type="entry name" value="HTH_CROC1"/>
    <property type="match status" value="1"/>
</dbReference>
<dbReference type="AlphaFoldDB" id="A0A660DXS4"/>
<accession>A0A660DXS4</accession>
<dbReference type="InterPro" id="IPR032758">
    <property type="entry name" value="MqsA/HigA-2"/>
</dbReference>
<evidence type="ECO:0000313" key="6">
    <source>
        <dbReference type="Proteomes" id="UP000289996"/>
    </source>
</evidence>
<dbReference type="SUPFAM" id="SSF47413">
    <property type="entry name" value="lambda repressor-like DNA-binding domains"/>
    <property type="match status" value="1"/>
</dbReference>
<dbReference type="InterPro" id="IPR052359">
    <property type="entry name" value="HTH-type_reg/antitoxin"/>
</dbReference>
<name>A0A660DXS4_9LACO</name>
<keyword evidence="6" id="KW-1185">Reference proteome</keyword>
<dbReference type="Pfam" id="PF15731">
    <property type="entry name" value="MqsA_antitoxin"/>
    <property type="match status" value="1"/>
</dbReference>
<dbReference type="EMBL" id="UYIG01000101">
    <property type="protein sequence ID" value="VDG28208.1"/>
    <property type="molecule type" value="Genomic_DNA"/>
</dbReference>
<sequence length="102" mass="11282">MTEKLTALQKSIRQATAALNGDTSMITTHEIVIKPAPQYSAADVKELRNEIDVTQRVLAEVLSVSPRTVESWESGKSRPSRSASRLLELIQKQPELLNLIIA</sequence>
<evidence type="ECO:0000259" key="4">
    <source>
        <dbReference type="PROSITE" id="PS50943"/>
    </source>
</evidence>
<evidence type="ECO:0000313" key="5">
    <source>
        <dbReference type="EMBL" id="VDG28208.1"/>
    </source>
</evidence>
<reference evidence="5 6" key="1">
    <citation type="submission" date="2018-11" db="EMBL/GenBank/DDBJ databases">
        <authorList>
            <person name="Wuyts S."/>
        </authorList>
    </citation>
    <scope>NUCLEOTIDE SEQUENCE [LARGE SCALE GENOMIC DNA]</scope>
    <source>
        <strain evidence="5">Lactobacillus mudanjiangensis AMBF249</strain>
    </source>
</reference>
<dbReference type="InterPro" id="IPR010982">
    <property type="entry name" value="Lambda_DNA-bd_dom_sf"/>
</dbReference>
<dbReference type="CDD" id="cd00093">
    <property type="entry name" value="HTH_XRE"/>
    <property type="match status" value="1"/>
</dbReference>
<keyword evidence="1" id="KW-0805">Transcription regulation</keyword>
<dbReference type="PANTHER" id="PTHR36511">
    <property type="entry name" value="MERR FAMILY BACTERIAL REGULATORY PROTEIN"/>
    <property type="match status" value="1"/>
</dbReference>
<dbReference type="SMART" id="SM00530">
    <property type="entry name" value="HTH_XRE"/>
    <property type="match status" value="1"/>
</dbReference>
<dbReference type="RefSeq" id="WP_130847358.1">
    <property type="nucleotide sequence ID" value="NZ_UYIE01000119.1"/>
</dbReference>
<dbReference type="OrthoDB" id="9813152at2"/>
<proteinExistence type="predicted"/>
<keyword evidence="3" id="KW-0804">Transcription</keyword>
<dbReference type="Proteomes" id="UP000289996">
    <property type="component" value="Unassembled WGS sequence"/>
</dbReference>
<feature type="domain" description="HTH cro/C1-type" evidence="4">
    <location>
        <begin position="44"/>
        <end position="97"/>
    </location>
</feature>
<protein>
    <submittedName>
        <fullName evidence="5">Transcriptional regulator [Lactobacillus sp.]</fullName>
    </submittedName>
</protein>
<organism evidence="5 6">
    <name type="scientific">Lactiplantibacillus mudanjiangensis</name>
    <dbReference type="NCBI Taxonomy" id="1296538"/>
    <lineage>
        <taxon>Bacteria</taxon>
        <taxon>Bacillati</taxon>
        <taxon>Bacillota</taxon>
        <taxon>Bacilli</taxon>
        <taxon>Lactobacillales</taxon>
        <taxon>Lactobacillaceae</taxon>
        <taxon>Lactiplantibacillus</taxon>
    </lineage>
</organism>
<dbReference type="InterPro" id="IPR001387">
    <property type="entry name" value="Cro/C1-type_HTH"/>
</dbReference>
<gene>
    <name evidence="5" type="ORF">MUDAN_MDHGFNIF_02930</name>
</gene>
<evidence type="ECO:0000256" key="2">
    <source>
        <dbReference type="ARBA" id="ARBA00023125"/>
    </source>
</evidence>
<evidence type="ECO:0000256" key="3">
    <source>
        <dbReference type="ARBA" id="ARBA00023163"/>
    </source>
</evidence>